<evidence type="ECO:0000313" key="2">
    <source>
        <dbReference type="EMBL" id="MED6154694.1"/>
    </source>
</evidence>
<evidence type="ECO:0008006" key="4">
    <source>
        <dbReference type="Google" id="ProtNLM"/>
    </source>
</evidence>
<sequence length="131" mass="15532">MRNNCLIIIIIMLFYFCFVPLYAAFSWAESASLMGRRSKTLRPNLEVNSHMVIEMAELAIHERNENLRLVKVLTCTELFHTNSGSYMFYLELLAKDNKANKTNKYLVRLHQRRHKNQLLRQTVNRFELVQP</sequence>
<keyword evidence="3" id="KW-1185">Reference proteome</keyword>
<dbReference type="Proteomes" id="UP001341840">
    <property type="component" value="Unassembled WGS sequence"/>
</dbReference>
<evidence type="ECO:0000313" key="3">
    <source>
        <dbReference type="Proteomes" id="UP001341840"/>
    </source>
</evidence>
<keyword evidence="1" id="KW-0472">Membrane</keyword>
<organism evidence="2 3">
    <name type="scientific">Stylosanthes scabra</name>
    <dbReference type="NCBI Taxonomy" id="79078"/>
    <lineage>
        <taxon>Eukaryota</taxon>
        <taxon>Viridiplantae</taxon>
        <taxon>Streptophyta</taxon>
        <taxon>Embryophyta</taxon>
        <taxon>Tracheophyta</taxon>
        <taxon>Spermatophyta</taxon>
        <taxon>Magnoliopsida</taxon>
        <taxon>eudicotyledons</taxon>
        <taxon>Gunneridae</taxon>
        <taxon>Pentapetalae</taxon>
        <taxon>rosids</taxon>
        <taxon>fabids</taxon>
        <taxon>Fabales</taxon>
        <taxon>Fabaceae</taxon>
        <taxon>Papilionoideae</taxon>
        <taxon>50 kb inversion clade</taxon>
        <taxon>dalbergioids sensu lato</taxon>
        <taxon>Dalbergieae</taxon>
        <taxon>Pterocarpus clade</taxon>
        <taxon>Stylosanthes</taxon>
    </lineage>
</organism>
<comment type="caution">
    <text evidence="2">The sequence shown here is derived from an EMBL/GenBank/DDBJ whole genome shotgun (WGS) entry which is preliminary data.</text>
</comment>
<dbReference type="Gene3D" id="3.10.450.10">
    <property type="match status" value="1"/>
</dbReference>
<keyword evidence="1" id="KW-0812">Transmembrane</keyword>
<gene>
    <name evidence="2" type="ORF">PIB30_115142</name>
</gene>
<reference evidence="2 3" key="1">
    <citation type="journal article" date="2023" name="Plants (Basel)">
        <title>Bridging the Gap: Combining Genomics and Transcriptomics Approaches to Understand Stylosanthes scabra, an Orphan Legume from the Brazilian Caatinga.</title>
        <authorList>
            <person name="Ferreira-Neto J.R.C."/>
            <person name="da Silva M.D."/>
            <person name="Binneck E."/>
            <person name="de Melo N.F."/>
            <person name="da Silva R.H."/>
            <person name="de Melo A.L.T.M."/>
            <person name="Pandolfi V."/>
            <person name="Bustamante F.O."/>
            <person name="Brasileiro-Vidal A.C."/>
            <person name="Benko-Iseppon A.M."/>
        </authorList>
    </citation>
    <scope>NUCLEOTIDE SEQUENCE [LARGE SCALE GENOMIC DNA]</scope>
    <source>
        <tissue evidence="2">Leaves</tissue>
    </source>
</reference>
<keyword evidence="1" id="KW-1133">Transmembrane helix</keyword>
<evidence type="ECO:0000256" key="1">
    <source>
        <dbReference type="SAM" id="Phobius"/>
    </source>
</evidence>
<feature type="transmembrane region" description="Helical" evidence="1">
    <location>
        <begin position="6"/>
        <end position="28"/>
    </location>
</feature>
<name>A0ABU6U1P1_9FABA</name>
<proteinExistence type="predicted"/>
<dbReference type="EMBL" id="JASCZI010102521">
    <property type="protein sequence ID" value="MED6154694.1"/>
    <property type="molecule type" value="Genomic_DNA"/>
</dbReference>
<accession>A0ABU6U1P1</accession>
<protein>
    <recommendedName>
        <fullName evidence="4">Cystatin domain-containing protein</fullName>
    </recommendedName>
</protein>